<dbReference type="EMBL" id="JANBVB010001509">
    <property type="protein sequence ID" value="KAJ2890097.1"/>
    <property type="molecule type" value="Genomic_DNA"/>
</dbReference>
<comment type="caution">
    <text evidence="1">The sequence shown here is derived from an EMBL/GenBank/DDBJ whole genome shotgun (WGS) entry which is preliminary data.</text>
</comment>
<protein>
    <submittedName>
        <fullName evidence="1">Mitotic spindle checkpoint protein Bub3</fullName>
    </submittedName>
</protein>
<name>A0ACC1LYL7_9FUNG</name>
<evidence type="ECO:0000313" key="1">
    <source>
        <dbReference type="EMBL" id="KAJ2890097.1"/>
    </source>
</evidence>
<organism evidence="1 2">
    <name type="scientific">Coemansia aciculifera</name>
    <dbReference type="NCBI Taxonomy" id="417176"/>
    <lineage>
        <taxon>Eukaryota</taxon>
        <taxon>Fungi</taxon>
        <taxon>Fungi incertae sedis</taxon>
        <taxon>Zoopagomycota</taxon>
        <taxon>Kickxellomycotina</taxon>
        <taxon>Kickxellomycetes</taxon>
        <taxon>Kickxellales</taxon>
        <taxon>Kickxellaceae</taxon>
        <taxon>Coemansia</taxon>
    </lineage>
</organism>
<reference evidence="1" key="1">
    <citation type="submission" date="2022-07" db="EMBL/GenBank/DDBJ databases">
        <title>Phylogenomic reconstructions and comparative analyses of Kickxellomycotina fungi.</title>
        <authorList>
            <person name="Reynolds N.K."/>
            <person name="Stajich J.E."/>
            <person name="Barry K."/>
            <person name="Grigoriev I.V."/>
            <person name="Crous P."/>
            <person name="Smith M.E."/>
        </authorList>
    </citation>
    <scope>NUCLEOTIDE SEQUENCE</scope>
    <source>
        <strain evidence="1">CBS 190363</strain>
    </source>
</reference>
<accession>A0ACC1LYL7</accession>
<dbReference type="Proteomes" id="UP001139981">
    <property type="component" value="Unassembled WGS sequence"/>
</dbReference>
<evidence type="ECO:0000313" key="2">
    <source>
        <dbReference type="Proteomes" id="UP001139981"/>
    </source>
</evidence>
<sequence>MNSQMQYELAQPPSDGISQVLFHPTDASQLLVGSWDQQVRVYDTDANRLVSSHHEHKAAVLGIAYGNDCAFSGGLDRRLLAWEGGYTQTREIGRHDGEVSAVEFALAHNILFSGSWDRTLRAWDARLQTRAAAIATLAMDERVYSMSAQGDLLAVALAGRKLLIYDARKLDSPLEVRESSLKYPTRCVQLMPDCAGFVGSSVEGRVAVEYFHGVDRQNYAFKCHRQPSNDDGVDMVYPVNAVAFHPVHHTFVTGGSDGVVSLWDPDNKKRLKQYQGYAASISSLSFNVSGNALAVASSYTYEEGEKDHPPDAIWIKPISDTETKPKGRKS</sequence>
<proteinExistence type="predicted"/>
<gene>
    <name evidence="1" type="primary">BUB3</name>
    <name evidence="1" type="ORF">IWW38_004322</name>
</gene>
<keyword evidence="2" id="KW-1185">Reference proteome</keyword>